<dbReference type="AlphaFoldDB" id="A0A699KBN3"/>
<comment type="caution">
    <text evidence="1">The sequence shown here is derived from an EMBL/GenBank/DDBJ whole genome shotgun (WGS) entry which is preliminary data.</text>
</comment>
<gene>
    <name evidence="1" type="ORF">Tci_651571</name>
</gene>
<feature type="non-terminal residue" evidence="1">
    <location>
        <position position="64"/>
    </location>
</feature>
<organism evidence="1">
    <name type="scientific">Tanacetum cinerariifolium</name>
    <name type="common">Dalmatian daisy</name>
    <name type="synonym">Chrysanthemum cinerariifolium</name>
    <dbReference type="NCBI Taxonomy" id="118510"/>
    <lineage>
        <taxon>Eukaryota</taxon>
        <taxon>Viridiplantae</taxon>
        <taxon>Streptophyta</taxon>
        <taxon>Embryophyta</taxon>
        <taxon>Tracheophyta</taxon>
        <taxon>Spermatophyta</taxon>
        <taxon>Magnoliopsida</taxon>
        <taxon>eudicotyledons</taxon>
        <taxon>Gunneridae</taxon>
        <taxon>Pentapetalae</taxon>
        <taxon>asterids</taxon>
        <taxon>campanulids</taxon>
        <taxon>Asterales</taxon>
        <taxon>Asteraceae</taxon>
        <taxon>Asteroideae</taxon>
        <taxon>Anthemideae</taxon>
        <taxon>Anthemidinae</taxon>
        <taxon>Tanacetum</taxon>
    </lineage>
</organism>
<accession>A0A699KBN3</accession>
<protein>
    <submittedName>
        <fullName evidence="1">Uncharacterized protein</fullName>
    </submittedName>
</protein>
<reference evidence="1" key="1">
    <citation type="journal article" date="2019" name="Sci. Rep.">
        <title>Draft genome of Tanacetum cinerariifolium, the natural source of mosquito coil.</title>
        <authorList>
            <person name="Yamashiro T."/>
            <person name="Shiraishi A."/>
            <person name="Satake H."/>
            <person name="Nakayama K."/>
        </authorList>
    </citation>
    <scope>NUCLEOTIDE SEQUENCE</scope>
</reference>
<name>A0A699KBN3_TANCI</name>
<proteinExistence type="predicted"/>
<evidence type="ECO:0000313" key="1">
    <source>
        <dbReference type="EMBL" id="GFA79599.1"/>
    </source>
</evidence>
<sequence length="64" mass="7349">MKNLPLPREEGQRATPMVTFTSRVLEEEEEIASYVELAKAYMASRPTYKVAPVVELAKAYRPYK</sequence>
<dbReference type="EMBL" id="BKCJ010489499">
    <property type="protein sequence ID" value="GFA79599.1"/>
    <property type="molecule type" value="Genomic_DNA"/>
</dbReference>